<dbReference type="PANTHER" id="PTHR13312:SF0">
    <property type="entry name" value="UBIQUITIN THIOESTERASE OTU1"/>
    <property type="match status" value="1"/>
</dbReference>
<dbReference type="SUPFAM" id="SSF54001">
    <property type="entry name" value="Cysteine proteinases"/>
    <property type="match status" value="1"/>
</dbReference>
<dbReference type="GO" id="GO:0036503">
    <property type="term" value="P:ERAD pathway"/>
    <property type="evidence" value="ECO:0007669"/>
    <property type="project" value="TreeGrafter"/>
</dbReference>
<dbReference type="InterPro" id="IPR057766">
    <property type="entry name" value="Znf-C2H2_OTU1-like_C"/>
</dbReference>
<evidence type="ECO:0000259" key="10">
    <source>
        <dbReference type="PROSITE" id="PS50802"/>
    </source>
</evidence>
<dbReference type="EC" id="3.4.19.12" evidence="9"/>
<dbReference type="GO" id="GO:0005829">
    <property type="term" value="C:cytosol"/>
    <property type="evidence" value="ECO:0007669"/>
    <property type="project" value="TreeGrafter"/>
</dbReference>
<dbReference type="InterPro" id="IPR003323">
    <property type="entry name" value="OTU_dom"/>
</dbReference>
<reference evidence="11" key="1">
    <citation type="submission" date="2019-05" db="EMBL/GenBank/DDBJ databases">
        <title>Annotation for the trematode Fasciolopsis buski.</title>
        <authorList>
            <person name="Choi Y.-J."/>
        </authorList>
    </citation>
    <scope>NUCLEOTIDE SEQUENCE</scope>
    <source>
        <strain evidence="11">HT</strain>
        <tissue evidence="11">Whole worm</tissue>
    </source>
</reference>
<evidence type="ECO:0000256" key="6">
    <source>
        <dbReference type="ARBA" id="ARBA00022801"/>
    </source>
</evidence>
<evidence type="ECO:0000313" key="12">
    <source>
        <dbReference type="Proteomes" id="UP000728185"/>
    </source>
</evidence>
<comment type="catalytic activity">
    <reaction evidence="1 9">
        <text>Thiol-dependent hydrolysis of ester, thioester, amide, peptide and isopeptide bonds formed by the C-terminal Gly of ubiquitin (a 76-residue protein attached to proteins as an intracellular targeting signal).</text>
        <dbReference type="EC" id="3.4.19.12"/>
    </reaction>
</comment>
<name>A0A8E0RSX5_9TREM</name>
<dbReference type="Pfam" id="PF21403">
    <property type="entry name" value="OTU1_UBXL"/>
    <property type="match status" value="1"/>
</dbReference>
<protein>
    <recommendedName>
        <fullName evidence="9">Ubiquitin thioesterase OTU</fullName>
        <ecNumber evidence="9">3.4.19.12</ecNumber>
    </recommendedName>
</protein>
<keyword evidence="8" id="KW-0862">Zinc</keyword>
<dbReference type="EMBL" id="LUCM01008469">
    <property type="protein sequence ID" value="KAA0188345.1"/>
    <property type="molecule type" value="Genomic_DNA"/>
</dbReference>
<organism evidence="11 12">
    <name type="scientific">Fasciolopsis buskii</name>
    <dbReference type="NCBI Taxonomy" id="27845"/>
    <lineage>
        <taxon>Eukaryota</taxon>
        <taxon>Metazoa</taxon>
        <taxon>Spiralia</taxon>
        <taxon>Lophotrochozoa</taxon>
        <taxon>Platyhelminthes</taxon>
        <taxon>Trematoda</taxon>
        <taxon>Digenea</taxon>
        <taxon>Plagiorchiida</taxon>
        <taxon>Echinostomata</taxon>
        <taxon>Echinostomatoidea</taxon>
        <taxon>Fasciolidae</taxon>
        <taxon>Fasciolopsis</taxon>
    </lineage>
</organism>
<dbReference type="InterPro" id="IPR048857">
    <property type="entry name" value="OTU1_Ubl"/>
</dbReference>
<dbReference type="GO" id="GO:0004843">
    <property type="term" value="F:cysteine-type deubiquitinase activity"/>
    <property type="evidence" value="ECO:0007669"/>
    <property type="project" value="UniProtKB-UniRule"/>
</dbReference>
<dbReference type="PANTHER" id="PTHR13312">
    <property type="entry name" value="HIV-INDUCED PROTEIN-7-LIKE PROTEASE"/>
    <property type="match status" value="1"/>
</dbReference>
<dbReference type="AlphaFoldDB" id="A0A8E0RSX5"/>
<evidence type="ECO:0000256" key="3">
    <source>
        <dbReference type="ARBA" id="ARBA00022723"/>
    </source>
</evidence>
<keyword evidence="4" id="KW-0863">Zinc-finger</keyword>
<sequence length="351" mass="38861">MDVHVHCNSCSLNLPVYVLSMTSASIRPLVLKCKFHTGQCILKNLTGESTVSDLLTAISTAVRADRSRITLFFGYPPKALLFSEENLDQRLSEIPLISGDTLIVDVNNSSPGQSSLPSQNIAPPATQPVNEALRSTKPHLLRLTAPSDNSCLFTSVLFCVNNADNHEPIGTEVVTNKPAVAQMRELIASIVASDPESYTEAFLGMPNEVYCRLIQEPDRWGGGIEVAILSQLHELEICLVDIQSCRIDRFGEDKRYAQRILLMYDGIHYDPMAMARPDINRLVTVFSTKNDEVLLEAQDLATQAREEWRFTDLATFTLICRQCQIPLTGQAGAQKHAKETGHTDFSEISNV</sequence>
<comment type="subcellular location">
    <subcellularLocation>
        <location evidence="9">Cytoplasm</location>
    </subcellularLocation>
</comment>
<dbReference type="OrthoDB" id="65596at2759"/>
<dbReference type="InterPro" id="IPR029071">
    <property type="entry name" value="Ubiquitin-like_domsf"/>
</dbReference>
<comment type="function">
    <text evidence="9">Hydrolase that can remove conjugated ubiquitin from proteins and may therefore play an important regulatory role at the level of protein turnover by preventing degradation.</text>
</comment>
<evidence type="ECO:0000256" key="2">
    <source>
        <dbReference type="ARBA" id="ARBA00022670"/>
    </source>
</evidence>
<proteinExistence type="predicted"/>
<evidence type="ECO:0000256" key="7">
    <source>
        <dbReference type="ARBA" id="ARBA00022807"/>
    </source>
</evidence>
<keyword evidence="3" id="KW-0479">Metal-binding</keyword>
<dbReference type="CDD" id="cd17059">
    <property type="entry name" value="Ubl_OTU1"/>
    <property type="match status" value="1"/>
</dbReference>
<dbReference type="PROSITE" id="PS50802">
    <property type="entry name" value="OTU"/>
    <property type="match status" value="1"/>
</dbReference>
<accession>A0A8E0RSX5</accession>
<keyword evidence="5 9" id="KW-0833">Ubl conjugation pathway</keyword>
<dbReference type="Gene3D" id="3.10.20.90">
    <property type="entry name" value="Phosphatidylinositol 3-kinase Catalytic Subunit, Chain A, domain 1"/>
    <property type="match status" value="1"/>
</dbReference>
<keyword evidence="7 9" id="KW-0788">Thiol protease</keyword>
<dbReference type="Gene3D" id="3.90.70.80">
    <property type="match status" value="1"/>
</dbReference>
<evidence type="ECO:0000313" key="11">
    <source>
        <dbReference type="EMBL" id="KAA0188345.1"/>
    </source>
</evidence>
<dbReference type="GO" id="GO:0016579">
    <property type="term" value="P:protein deubiquitination"/>
    <property type="evidence" value="ECO:0007669"/>
    <property type="project" value="TreeGrafter"/>
</dbReference>
<evidence type="ECO:0000256" key="8">
    <source>
        <dbReference type="ARBA" id="ARBA00022833"/>
    </source>
</evidence>
<evidence type="ECO:0000256" key="1">
    <source>
        <dbReference type="ARBA" id="ARBA00000707"/>
    </source>
</evidence>
<comment type="caution">
    <text evidence="11">The sequence shown here is derived from an EMBL/GenBank/DDBJ whole genome shotgun (WGS) entry which is preliminary data.</text>
</comment>
<keyword evidence="6 9" id="KW-0378">Hydrolase</keyword>
<dbReference type="Pfam" id="PF02338">
    <property type="entry name" value="OTU"/>
    <property type="match status" value="1"/>
</dbReference>
<dbReference type="GO" id="GO:0008270">
    <property type="term" value="F:zinc ion binding"/>
    <property type="evidence" value="ECO:0007669"/>
    <property type="project" value="UniProtKB-KW"/>
</dbReference>
<evidence type="ECO:0000256" key="9">
    <source>
        <dbReference type="RuleBase" id="RU367104"/>
    </source>
</evidence>
<dbReference type="Proteomes" id="UP000728185">
    <property type="component" value="Unassembled WGS sequence"/>
</dbReference>
<evidence type="ECO:0000256" key="4">
    <source>
        <dbReference type="ARBA" id="ARBA00022771"/>
    </source>
</evidence>
<feature type="domain" description="OTU" evidence="10">
    <location>
        <begin position="140"/>
        <end position="275"/>
    </location>
</feature>
<dbReference type="GO" id="GO:0030968">
    <property type="term" value="P:endoplasmic reticulum unfolded protein response"/>
    <property type="evidence" value="ECO:0007669"/>
    <property type="project" value="TreeGrafter"/>
</dbReference>
<keyword evidence="9" id="KW-0963">Cytoplasm</keyword>
<dbReference type="SUPFAM" id="SSF54236">
    <property type="entry name" value="Ubiquitin-like"/>
    <property type="match status" value="1"/>
</dbReference>
<dbReference type="CDD" id="cd22745">
    <property type="entry name" value="OTU_OTU1"/>
    <property type="match status" value="1"/>
</dbReference>
<keyword evidence="12" id="KW-1185">Reference proteome</keyword>
<keyword evidence="2" id="KW-0645">Protease</keyword>
<evidence type="ECO:0000256" key="5">
    <source>
        <dbReference type="ARBA" id="ARBA00022786"/>
    </source>
</evidence>
<gene>
    <name evidence="11" type="ORF">FBUS_08541</name>
</gene>
<dbReference type="Pfam" id="PF24560">
    <property type="entry name" value="zf-C2H2_OTU1_C"/>
    <property type="match status" value="1"/>
</dbReference>
<dbReference type="GO" id="GO:0005634">
    <property type="term" value="C:nucleus"/>
    <property type="evidence" value="ECO:0007669"/>
    <property type="project" value="TreeGrafter"/>
</dbReference>
<dbReference type="InterPro" id="IPR038765">
    <property type="entry name" value="Papain-like_cys_pep_sf"/>
</dbReference>